<keyword evidence="10" id="KW-1185">Reference proteome</keyword>
<accession>A0A4R3L5I2</accession>
<sequence length="290" mass="32892">MNKKTRYWVRRIIFIALIALVGVALYQVIQGGNQKQPQVGDVAPDFTLTTLDGKEMSLSQLRGKAVMLNFWGSWCGPCRTEMPAMQEIYEKYKDQGLEIVAVNIGETDVAAASFAKQLGLTFPIWMDRDRDIVDLYHIGPIPSSFFIDAEGKIVRKVNGELDTSQLELYINPILPRNQKGEAPMSSYTDIEASQLSQVSEEKRNQYVWVDVRTEKEYQEGHIPNTILIPHDQMEQRADELLQYKDKEILLVCRSGNRSVIAAEILAKKGFKNLHNLKGGMLEWTGPVETK</sequence>
<dbReference type="InterPro" id="IPR036873">
    <property type="entry name" value="Rhodanese-like_dom_sf"/>
</dbReference>
<dbReference type="InterPro" id="IPR013766">
    <property type="entry name" value="Thioredoxin_domain"/>
</dbReference>
<dbReference type="CDD" id="cd00158">
    <property type="entry name" value="RHOD"/>
    <property type="match status" value="1"/>
</dbReference>
<dbReference type="OrthoDB" id="25753at2"/>
<comment type="subcellular location">
    <subcellularLocation>
        <location evidence="1">Cell envelope</location>
    </subcellularLocation>
</comment>
<dbReference type="SMART" id="SM00450">
    <property type="entry name" value="RHOD"/>
    <property type="match status" value="1"/>
</dbReference>
<reference evidence="9 10" key="1">
    <citation type="submission" date="2019-03" db="EMBL/GenBank/DDBJ databases">
        <title>Genomic Encyclopedia of Type Strains, Phase IV (KMG-IV): sequencing the most valuable type-strain genomes for metagenomic binning, comparative biology and taxonomic classification.</title>
        <authorList>
            <person name="Goeker M."/>
        </authorList>
    </citation>
    <scope>NUCLEOTIDE SEQUENCE [LARGE SCALE GENOMIC DNA]</scope>
    <source>
        <strain evidence="9 10">DSM 45707</strain>
    </source>
</reference>
<dbReference type="InterPro" id="IPR036249">
    <property type="entry name" value="Thioredoxin-like_sf"/>
</dbReference>
<keyword evidence="6" id="KW-0472">Membrane</keyword>
<dbReference type="CDD" id="cd02966">
    <property type="entry name" value="TlpA_like_family"/>
    <property type="match status" value="1"/>
</dbReference>
<protein>
    <submittedName>
        <fullName evidence="9">Rhodanese-related sulfurtransferase</fullName>
    </submittedName>
</protein>
<keyword evidence="6" id="KW-0812">Transmembrane</keyword>
<dbReference type="GO" id="GO:0017004">
    <property type="term" value="P:cytochrome complex assembly"/>
    <property type="evidence" value="ECO:0007669"/>
    <property type="project" value="UniProtKB-KW"/>
</dbReference>
<name>A0A4R3L5I2_9BACL</name>
<dbReference type="PROSITE" id="PS50206">
    <property type="entry name" value="RHODANESE_3"/>
    <property type="match status" value="1"/>
</dbReference>
<dbReference type="EMBL" id="SMAG01000003">
    <property type="protein sequence ID" value="TCS94652.1"/>
    <property type="molecule type" value="Genomic_DNA"/>
</dbReference>
<dbReference type="GO" id="GO:0016740">
    <property type="term" value="F:transferase activity"/>
    <property type="evidence" value="ECO:0007669"/>
    <property type="project" value="UniProtKB-KW"/>
</dbReference>
<evidence type="ECO:0000313" key="9">
    <source>
        <dbReference type="EMBL" id="TCS94652.1"/>
    </source>
</evidence>
<feature type="transmembrane region" description="Helical" evidence="6">
    <location>
        <begin position="12"/>
        <end position="29"/>
    </location>
</feature>
<dbReference type="SUPFAM" id="SSF52833">
    <property type="entry name" value="Thioredoxin-like"/>
    <property type="match status" value="1"/>
</dbReference>
<dbReference type="PANTHER" id="PTHR42852:SF6">
    <property type="entry name" value="THIOL:DISULFIDE INTERCHANGE PROTEIN DSBE"/>
    <property type="match status" value="1"/>
</dbReference>
<dbReference type="Pfam" id="PF00581">
    <property type="entry name" value="Rhodanese"/>
    <property type="match status" value="1"/>
</dbReference>
<comment type="caution">
    <text evidence="9">The sequence shown here is derived from an EMBL/GenBank/DDBJ whole genome shotgun (WGS) entry which is preliminary data.</text>
</comment>
<keyword evidence="9" id="KW-0808">Transferase</keyword>
<dbReference type="Proteomes" id="UP000294937">
    <property type="component" value="Unassembled WGS sequence"/>
</dbReference>
<feature type="domain" description="Thioredoxin" evidence="8">
    <location>
        <begin position="37"/>
        <end position="175"/>
    </location>
</feature>
<keyword evidence="4" id="KW-1015">Disulfide bond</keyword>
<dbReference type="InterPro" id="IPR001763">
    <property type="entry name" value="Rhodanese-like_dom"/>
</dbReference>
<gene>
    <name evidence="9" type="ORF">EDD58_10364</name>
</gene>
<evidence type="ECO:0000313" key="10">
    <source>
        <dbReference type="Proteomes" id="UP000294937"/>
    </source>
</evidence>
<feature type="domain" description="Rhodanese" evidence="7">
    <location>
        <begin position="202"/>
        <end position="289"/>
    </location>
</feature>
<dbReference type="GO" id="GO:0016491">
    <property type="term" value="F:oxidoreductase activity"/>
    <property type="evidence" value="ECO:0007669"/>
    <property type="project" value="InterPro"/>
</dbReference>
<dbReference type="PROSITE" id="PS51352">
    <property type="entry name" value="THIOREDOXIN_2"/>
    <property type="match status" value="1"/>
</dbReference>
<keyword evidence="6" id="KW-1133">Transmembrane helix</keyword>
<keyword evidence="2" id="KW-0201">Cytochrome c-type biogenesis</keyword>
<dbReference type="Gene3D" id="3.40.30.10">
    <property type="entry name" value="Glutaredoxin"/>
    <property type="match status" value="1"/>
</dbReference>
<evidence type="ECO:0000256" key="4">
    <source>
        <dbReference type="ARBA" id="ARBA00023157"/>
    </source>
</evidence>
<evidence type="ECO:0000256" key="3">
    <source>
        <dbReference type="ARBA" id="ARBA00022968"/>
    </source>
</evidence>
<dbReference type="Pfam" id="PF00578">
    <property type="entry name" value="AhpC-TSA"/>
    <property type="match status" value="1"/>
</dbReference>
<keyword evidence="3" id="KW-0735">Signal-anchor</keyword>
<dbReference type="SUPFAM" id="SSF52821">
    <property type="entry name" value="Rhodanese/Cell cycle control phosphatase"/>
    <property type="match status" value="1"/>
</dbReference>
<keyword evidence="5" id="KW-0676">Redox-active center</keyword>
<organism evidence="9 10">
    <name type="scientific">Hazenella coriacea</name>
    <dbReference type="NCBI Taxonomy" id="1179467"/>
    <lineage>
        <taxon>Bacteria</taxon>
        <taxon>Bacillati</taxon>
        <taxon>Bacillota</taxon>
        <taxon>Bacilli</taxon>
        <taxon>Bacillales</taxon>
        <taxon>Thermoactinomycetaceae</taxon>
        <taxon>Hazenella</taxon>
    </lineage>
</organism>
<dbReference type="NCBIfam" id="NF002854">
    <property type="entry name" value="PRK03147.1"/>
    <property type="match status" value="1"/>
</dbReference>
<evidence type="ECO:0000259" key="7">
    <source>
        <dbReference type="PROSITE" id="PS50206"/>
    </source>
</evidence>
<dbReference type="Gene3D" id="3.40.250.10">
    <property type="entry name" value="Rhodanese-like domain"/>
    <property type="match status" value="1"/>
</dbReference>
<evidence type="ECO:0000259" key="8">
    <source>
        <dbReference type="PROSITE" id="PS51352"/>
    </source>
</evidence>
<dbReference type="InterPro" id="IPR050553">
    <property type="entry name" value="Thioredoxin_ResA/DsbE_sf"/>
</dbReference>
<dbReference type="PANTHER" id="PTHR42852">
    <property type="entry name" value="THIOL:DISULFIDE INTERCHANGE PROTEIN DSBE"/>
    <property type="match status" value="1"/>
</dbReference>
<evidence type="ECO:0000256" key="2">
    <source>
        <dbReference type="ARBA" id="ARBA00022748"/>
    </source>
</evidence>
<dbReference type="AlphaFoldDB" id="A0A4R3L5I2"/>
<dbReference type="GO" id="GO:0016209">
    <property type="term" value="F:antioxidant activity"/>
    <property type="evidence" value="ECO:0007669"/>
    <property type="project" value="InterPro"/>
</dbReference>
<evidence type="ECO:0000256" key="6">
    <source>
        <dbReference type="SAM" id="Phobius"/>
    </source>
</evidence>
<evidence type="ECO:0000256" key="5">
    <source>
        <dbReference type="ARBA" id="ARBA00023284"/>
    </source>
</evidence>
<dbReference type="GO" id="GO:0030313">
    <property type="term" value="C:cell envelope"/>
    <property type="evidence" value="ECO:0007669"/>
    <property type="project" value="UniProtKB-SubCell"/>
</dbReference>
<dbReference type="InterPro" id="IPR000866">
    <property type="entry name" value="AhpC/TSA"/>
</dbReference>
<proteinExistence type="predicted"/>
<dbReference type="RefSeq" id="WP_131924044.1">
    <property type="nucleotide sequence ID" value="NZ_SMAG01000003.1"/>
</dbReference>
<dbReference type="PROSITE" id="PS00194">
    <property type="entry name" value="THIOREDOXIN_1"/>
    <property type="match status" value="1"/>
</dbReference>
<evidence type="ECO:0000256" key="1">
    <source>
        <dbReference type="ARBA" id="ARBA00004196"/>
    </source>
</evidence>
<dbReference type="InterPro" id="IPR017937">
    <property type="entry name" value="Thioredoxin_CS"/>
</dbReference>